<organism evidence="2 3">
    <name type="scientific">Streptomyces flaveolus</name>
    <dbReference type="NCBI Taxonomy" id="67297"/>
    <lineage>
        <taxon>Bacteria</taxon>
        <taxon>Bacillati</taxon>
        <taxon>Actinomycetota</taxon>
        <taxon>Actinomycetes</taxon>
        <taxon>Kitasatosporales</taxon>
        <taxon>Streptomycetaceae</taxon>
        <taxon>Streptomyces</taxon>
    </lineage>
</organism>
<feature type="compositionally biased region" description="Pro residues" evidence="1">
    <location>
        <begin position="48"/>
        <end position="66"/>
    </location>
</feature>
<dbReference type="Proteomes" id="UP001551011">
    <property type="component" value="Unassembled WGS sequence"/>
</dbReference>
<evidence type="ECO:0000313" key="2">
    <source>
        <dbReference type="EMBL" id="MEU5706276.1"/>
    </source>
</evidence>
<proteinExistence type="predicted"/>
<keyword evidence="3" id="KW-1185">Reference proteome</keyword>
<sequence length="137" mass="13559">MEIAGGKPPGGSRRDGEVIACDAGRPGPAAGYGLARHHGPEVILTGPPSVPGPPGFQDPFFRPPAPEETAPLTCGPGDEAPLVVASEADAGGPAAVPCRAAAEGPGVRPGFVPGPPRAGERTAPGTRDWPGPPLPTD</sequence>
<feature type="region of interest" description="Disordered" evidence="1">
    <location>
        <begin position="1"/>
        <end position="79"/>
    </location>
</feature>
<dbReference type="RefSeq" id="WP_356194996.1">
    <property type="nucleotide sequence ID" value="NZ_JBEXDP010000026.1"/>
</dbReference>
<comment type="caution">
    <text evidence="2">The sequence shown here is derived from an EMBL/GenBank/DDBJ whole genome shotgun (WGS) entry which is preliminary data.</text>
</comment>
<dbReference type="EMBL" id="JBFAEG010000003">
    <property type="protein sequence ID" value="MEU5706276.1"/>
    <property type="molecule type" value="Genomic_DNA"/>
</dbReference>
<name>A0ABV3A2W1_9ACTN</name>
<reference evidence="2 3" key="1">
    <citation type="submission" date="2024-06" db="EMBL/GenBank/DDBJ databases">
        <title>The Natural Products Discovery Center: Release of the First 8490 Sequenced Strains for Exploring Actinobacteria Biosynthetic Diversity.</title>
        <authorList>
            <person name="Kalkreuter E."/>
            <person name="Kautsar S.A."/>
            <person name="Yang D."/>
            <person name="Bader C.D."/>
            <person name="Teijaro C.N."/>
            <person name="Fluegel L."/>
            <person name="Davis C.M."/>
            <person name="Simpson J.R."/>
            <person name="Lauterbach L."/>
            <person name="Steele A.D."/>
            <person name="Gui C."/>
            <person name="Meng S."/>
            <person name="Li G."/>
            <person name="Viehrig K."/>
            <person name="Ye F."/>
            <person name="Su P."/>
            <person name="Kiefer A.F."/>
            <person name="Nichols A."/>
            <person name="Cepeda A.J."/>
            <person name="Yan W."/>
            <person name="Fan B."/>
            <person name="Jiang Y."/>
            <person name="Adhikari A."/>
            <person name="Zheng C.-J."/>
            <person name="Schuster L."/>
            <person name="Cowan T.M."/>
            <person name="Smanski M.J."/>
            <person name="Chevrette M.G."/>
            <person name="De Carvalho L.P.S."/>
            <person name="Shen B."/>
        </authorList>
    </citation>
    <scope>NUCLEOTIDE SEQUENCE [LARGE SCALE GENOMIC DNA]</scope>
    <source>
        <strain evidence="2 3">NPDC020594</strain>
    </source>
</reference>
<accession>A0ABV3A2W1</accession>
<protein>
    <submittedName>
        <fullName evidence="2">Uncharacterized protein</fullName>
    </submittedName>
</protein>
<feature type="region of interest" description="Disordered" evidence="1">
    <location>
        <begin position="101"/>
        <end position="137"/>
    </location>
</feature>
<evidence type="ECO:0000256" key="1">
    <source>
        <dbReference type="SAM" id="MobiDB-lite"/>
    </source>
</evidence>
<evidence type="ECO:0000313" key="3">
    <source>
        <dbReference type="Proteomes" id="UP001551011"/>
    </source>
</evidence>
<gene>
    <name evidence="2" type="ORF">AB0H04_05210</name>
</gene>